<evidence type="ECO:0000256" key="2">
    <source>
        <dbReference type="ARBA" id="ARBA00022723"/>
    </source>
</evidence>
<organism evidence="5">
    <name type="scientific">marine metagenome</name>
    <dbReference type="NCBI Taxonomy" id="408172"/>
    <lineage>
        <taxon>unclassified sequences</taxon>
        <taxon>metagenomes</taxon>
        <taxon>ecological metagenomes</taxon>
    </lineage>
</organism>
<name>A0A382E6Y0_9ZZZZ</name>
<dbReference type="InterPro" id="IPR005000">
    <property type="entry name" value="Aldolase/citrate-lyase_domain"/>
</dbReference>
<keyword evidence="3" id="KW-0456">Lyase</keyword>
<gene>
    <name evidence="5" type="ORF">METZ01_LOCUS198491</name>
</gene>
<evidence type="ECO:0000313" key="5">
    <source>
        <dbReference type="EMBL" id="SVB45637.1"/>
    </source>
</evidence>
<dbReference type="Pfam" id="PF03328">
    <property type="entry name" value="HpcH_HpaI"/>
    <property type="match status" value="1"/>
</dbReference>
<dbReference type="PANTHER" id="PTHR30502">
    <property type="entry name" value="2-KETO-3-DEOXY-L-RHAMNONATE ALDOLASE"/>
    <property type="match status" value="1"/>
</dbReference>
<feature type="non-terminal residue" evidence="5">
    <location>
        <position position="1"/>
    </location>
</feature>
<accession>A0A382E6Y0</accession>
<dbReference type="PANTHER" id="PTHR30502:SF0">
    <property type="entry name" value="PHOSPHOENOLPYRUVATE CARBOXYLASE FAMILY PROTEIN"/>
    <property type="match status" value="1"/>
</dbReference>
<evidence type="ECO:0000256" key="1">
    <source>
        <dbReference type="ARBA" id="ARBA00005568"/>
    </source>
</evidence>
<dbReference type="InterPro" id="IPR040442">
    <property type="entry name" value="Pyrv_kinase-like_dom_sf"/>
</dbReference>
<dbReference type="GO" id="GO:0016832">
    <property type="term" value="F:aldehyde-lyase activity"/>
    <property type="evidence" value="ECO:0007669"/>
    <property type="project" value="TreeGrafter"/>
</dbReference>
<dbReference type="SUPFAM" id="SSF51621">
    <property type="entry name" value="Phosphoenolpyruvate/pyruvate domain"/>
    <property type="match status" value="1"/>
</dbReference>
<dbReference type="GO" id="GO:0005737">
    <property type="term" value="C:cytoplasm"/>
    <property type="evidence" value="ECO:0007669"/>
    <property type="project" value="TreeGrafter"/>
</dbReference>
<keyword evidence="2" id="KW-0479">Metal-binding</keyword>
<dbReference type="AlphaFoldDB" id="A0A382E6Y0"/>
<sequence>VLETNKLKVKLSKGLPVLGTWNTLASPLVTEIFAQSGLDFQIIDLEHGPFILDKLHLHVNACENSSNCTPLVRIPSNEDWMALQALDQGAYGVVVPHISNRQDAVDVVNSIKYHPTGNRGFTPFSKAGGFNNKKTSSYVKNANDSTLSVVIIESQEGLANLDEIVEVDGVDIIYFGAFDLSQAFGCPGEVKNPKVISAIQRGVEIVNRKGKCAGGFVPQSKDDVKWLLDMGMRFITYEVDSSIIYNHVSIMTDWFEDQVSR</sequence>
<feature type="domain" description="HpcH/HpaI aldolase/citrate lyase" evidence="4">
    <location>
        <begin position="19"/>
        <end position="242"/>
    </location>
</feature>
<reference evidence="5" key="1">
    <citation type="submission" date="2018-05" db="EMBL/GenBank/DDBJ databases">
        <authorList>
            <person name="Lanie J.A."/>
            <person name="Ng W.-L."/>
            <person name="Kazmierczak K.M."/>
            <person name="Andrzejewski T.M."/>
            <person name="Davidsen T.M."/>
            <person name="Wayne K.J."/>
            <person name="Tettelin H."/>
            <person name="Glass J.I."/>
            <person name="Rusch D."/>
            <person name="Podicherti R."/>
            <person name="Tsui H.-C.T."/>
            <person name="Winkler M.E."/>
        </authorList>
    </citation>
    <scope>NUCLEOTIDE SEQUENCE</scope>
</reference>
<dbReference type="InterPro" id="IPR015813">
    <property type="entry name" value="Pyrv/PenolPyrv_kinase-like_dom"/>
</dbReference>
<proteinExistence type="inferred from homology"/>
<dbReference type="Gene3D" id="3.20.20.60">
    <property type="entry name" value="Phosphoenolpyruvate-binding domains"/>
    <property type="match status" value="1"/>
</dbReference>
<dbReference type="EMBL" id="UINC01042677">
    <property type="protein sequence ID" value="SVB45637.1"/>
    <property type="molecule type" value="Genomic_DNA"/>
</dbReference>
<evidence type="ECO:0000256" key="3">
    <source>
        <dbReference type="ARBA" id="ARBA00023239"/>
    </source>
</evidence>
<dbReference type="InterPro" id="IPR050251">
    <property type="entry name" value="HpcH-HpaI_aldolase"/>
</dbReference>
<dbReference type="GO" id="GO:0046872">
    <property type="term" value="F:metal ion binding"/>
    <property type="evidence" value="ECO:0007669"/>
    <property type="project" value="UniProtKB-KW"/>
</dbReference>
<protein>
    <recommendedName>
        <fullName evidence="4">HpcH/HpaI aldolase/citrate lyase domain-containing protein</fullName>
    </recommendedName>
</protein>
<evidence type="ECO:0000259" key="4">
    <source>
        <dbReference type="Pfam" id="PF03328"/>
    </source>
</evidence>
<comment type="similarity">
    <text evidence="1">Belongs to the HpcH/HpaI aldolase family.</text>
</comment>